<dbReference type="PROSITE" id="PS51969">
    <property type="entry name" value="CBM39"/>
    <property type="match status" value="2"/>
</dbReference>
<reference evidence="2 3" key="1">
    <citation type="journal article" date="2019" name="Commun. Biol.">
        <title>The bagworm genome reveals a unique fibroin gene that provides high tensile strength.</title>
        <authorList>
            <person name="Kono N."/>
            <person name="Nakamura H."/>
            <person name="Ohtoshi R."/>
            <person name="Tomita M."/>
            <person name="Numata K."/>
            <person name="Arakawa K."/>
        </authorList>
    </citation>
    <scope>NUCLEOTIDE SEQUENCE [LARGE SCALE GENOMIC DNA]</scope>
</reference>
<dbReference type="EMBL" id="BGZK01003862">
    <property type="protein sequence ID" value="GBP05124.1"/>
    <property type="molecule type" value="Genomic_DNA"/>
</dbReference>
<evidence type="ECO:0000313" key="2">
    <source>
        <dbReference type="EMBL" id="GBP05124.1"/>
    </source>
</evidence>
<dbReference type="OrthoDB" id="4781at2759"/>
<protein>
    <submittedName>
        <fullName evidence="2">Beta-1,3-glucan-binding protein</fullName>
    </submittedName>
</protein>
<dbReference type="Gene3D" id="2.60.40.2140">
    <property type="entry name" value="Beta-1,3-glucan-recognition protein, N-terminal domain"/>
    <property type="match status" value="2"/>
</dbReference>
<proteinExistence type="predicted"/>
<organism evidence="2 3">
    <name type="scientific">Eumeta variegata</name>
    <name type="common">Bagworm moth</name>
    <name type="synonym">Eumeta japonica</name>
    <dbReference type="NCBI Taxonomy" id="151549"/>
    <lineage>
        <taxon>Eukaryota</taxon>
        <taxon>Metazoa</taxon>
        <taxon>Ecdysozoa</taxon>
        <taxon>Arthropoda</taxon>
        <taxon>Hexapoda</taxon>
        <taxon>Insecta</taxon>
        <taxon>Pterygota</taxon>
        <taxon>Neoptera</taxon>
        <taxon>Endopterygota</taxon>
        <taxon>Lepidoptera</taxon>
        <taxon>Glossata</taxon>
        <taxon>Ditrysia</taxon>
        <taxon>Tineoidea</taxon>
        <taxon>Psychidae</taxon>
        <taxon>Oiketicinae</taxon>
        <taxon>Eumeta</taxon>
    </lineage>
</organism>
<dbReference type="InterPro" id="IPR043030">
    <property type="entry name" value="BGBP_N_sf"/>
</dbReference>
<comment type="caution">
    <text evidence="2">The sequence shown here is derived from an EMBL/GenBank/DDBJ whole genome shotgun (WGS) entry which is preliminary data.</text>
</comment>
<dbReference type="Proteomes" id="UP000299102">
    <property type="component" value="Unassembled WGS sequence"/>
</dbReference>
<dbReference type="GO" id="GO:0030246">
    <property type="term" value="F:carbohydrate binding"/>
    <property type="evidence" value="ECO:0007669"/>
    <property type="project" value="InterPro"/>
</dbReference>
<gene>
    <name evidence="2" type="primary">GRP</name>
    <name evidence="2" type="ORF">EVAR_70723_1</name>
</gene>
<name>A0A4C1ST60_EUMVA</name>
<accession>A0A4C1ST60</accession>
<sequence>MISWVSVYPEGFKVTMQQPQDIEYLWLDASVNSELKEHECGTFSGFINGPDENGLFTYSNSHAKLELHNILYYKIILRKNSQLLSTSNRYYTVKKIKANPAMYRVTIPQVNIIVHRKGFRVSIPSKKGVEYFWFDANVNSELKEHECGTFSGCINRSNKRSVDLFRIGCKTKACDILYYRVIVRENGQLISSRKRSYTVTNNESNSAKLITIPQPRISEYRKDLRFPYQVKRV</sequence>
<feature type="domain" description="CBM39" evidence="1">
    <location>
        <begin position="1"/>
        <end position="98"/>
    </location>
</feature>
<dbReference type="InterPro" id="IPR031756">
    <property type="entry name" value="BGBP_N"/>
</dbReference>
<keyword evidence="3" id="KW-1185">Reference proteome</keyword>
<feature type="domain" description="CBM39" evidence="1">
    <location>
        <begin position="103"/>
        <end position="204"/>
    </location>
</feature>
<dbReference type="Pfam" id="PF15886">
    <property type="entry name" value="CBM39"/>
    <property type="match status" value="2"/>
</dbReference>
<dbReference type="AlphaFoldDB" id="A0A4C1ST60"/>
<evidence type="ECO:0000313" key="3">
    <source>
        <dbReference type="Proteomes" id="UP000299102"/>
    </source>
</evidence>
<evidence type="ECO:0000259" key="1">
    <source>
        <dbReference type="PROSITE" id="PS51969"/>
    </source>
</evidence>